<accession>A0A6D2HVY8</accession>
<dbReference type="Pfam" id="PF25210">
    <property type="entry name" value="Kelch_FKB95"/>
    <property type="match status" value="1"/>
</dbReference>
<comment type="caution">
    <text evidence="2">The sequence shown here is derived from an EMBL/GenBank/DDBJ whole genome shotgun (WGS) entry which is preliminary data.</text>
</comment>
<dbReference type="SUPFAM" id="SSF117281">
    <property type="entry name" value="Kelch motif"/>
    <property type="match status" value="1"/>
</dbReference>
<name>A0A6D2HVY8_9BRAS</name>
<evidence type="ECO:0000313" key="3">
    <source>
        <dbReference type="Proteomes" id="UP000467841"/>
    </source>
</evidence>
<dbReference type="EMBL" id="CACVBM020000499">
    <property type="protein sequence ID" value="CAA7019927.1"/>
    <property type="molecule type" value="Genomic_DNA"/>
</dbReference>
<dbReference type="OrthoDB" id="1111234at2759"/>
<dbReference type="InterPro" id="IPR050354">
    <property type="entry name" value="F-box/kelch-repeat_ARATH"/>
</dbReference>
<evidence type="ECO:0000259" key="1">
    <source>
        <dbReference type="Pfam" id="PF25210"/>
    </source>
</evidence>
<organism evidence="2 3">
    <name type="scientific">Microthlaspi erraticum</name>
    <dbReference type="NCBI Taxonomy" id="1685480"/>
    <lineage>
        <taxon>Eukaryota</taxon>
        <taxon>Viridiplantae</taxon>
        <taxon>Streptophyta</taxon>
        <taxon>Embryophyta</taxon>
        <taxon>Tracheophyta</taxon>
        <taxon>Spermatophyta</taxon>
        <taxon>Magnoliopsida</taxon>
        <taxon>eudicotyledons</taxon>
        <taxon>Gunneridae</taxon>
        <taxon>Pentapetalae</taxon>
        <taxon>rosids</taxon>
        <taxon>malvids</taxon>
        <taxon>Brassicales</taxon>
        <taxon>Brassicaceae</taxon>
        <taxon>Coluteocarpeae</taxon>
        <taxon>Microthlaspi</taxon>
    </lineage>
</organism>
<gene>
    <name evidence="2" type="ORF">MERR_LOCUS7162</name>
</gene>
<dbReference type="Gene3D" id="2.120.10.80">
    <property type="entry name" value="Kelch-type beta propeller"/>
    <property type="match status" value="1"/>
</dbReference>
<proteinExistence type="predicted"/>
<sequence length="250" mass="27542">MIKVKYPGSLKRIYAEIALEKRQNGEIWGTLEWAQSICCVLMGSIDLLWVNGLDRSVVCSCARSICCGLMGSIDLLWAPGLDRPVGLIDLFLVGQNSPWNVFIVELDGKYSDPNKRPDSSRRVLVPISSPNISSTLSMSGVAVVGPNIYVIGSGSRQDASSSVMVMDSRSHTWLEAPSMRVAHVLPSVCALDGKICVTGGCDNLDSRNWMEIFDTETQTWEFLQIPSEEIFSGSEYMSVKYEGTLYVRSV</sequence>
<feature type="domain" description="FKB95-like N-terminal Kelch" evidence="1">
    <location>
        <begin position="116"/>
        <end position="249"/>
    </location>
</feature>
<dbReference type="Proteomes" id="UP000467841">
    <property type="component" value="Unassembled WGS sequence"/>
</dbReference>
<dbReference type="PANTHER" id="PTHR24414:SF184">
    <property type="entry name" value="GALACTOSE OXIDASE_KELCH REPEAT SUPERFAMILY PROTEIN"/>
    <property type="match status" value="1"/>
</dbReference>
<evidence type="ECO:0000313" key="2">
    <source>
        <dbReference type="EMBL" id="CAA7019927.1"/>
    </source>
</evidence>
<protein>
    <recommendedName>
        <fullName evidence="1">FKB95-like N-terminal Kelch domain-containing protein</fullName>
    </recommendedName>
</protein>
<reference evidence="2" key="1">
    <citation type="submission" date="2020-01" db="EMBL/GenBank/DDBJ databases">
        <authorList>
            <person name="Mishra B."/>
        </authorList>
    </citation>
    <scope>NUCLEOTIDE SEQUENCE [LARGE SCALE GENOMIC DNA]</scope>
</reference>
<keyword evidence="3" id="KW-1185">Reference proteome</keyword>
<dbReference type="InterPro" id="IPR057499">
    <property type="entry name" value="Kelch_FKB95"/>
</dbReference>
<dbReference type="InterPro" id="IPR015915">
    <property type="entry name" value="Kelch-typ_b-propeller"/>
</dbReference>
<dbReference type="AlphaFoldDB" id="A0A6D2HVY8"/>
<dbReference type="PANTHER" id="PTHR24414">
    <property type="entry name" value="F-BOX/KELCH-REPEAT PROTEIN SKIP4"/>
    <property type="match status" value="1"/>
</dbReference>